<evidence type="ECO:0000256" key="4">
    <source>
        <dbReference type="ARBA" id="ARBA00023163"/>
    </source>
</evidence>
<dbReference type="GO" id="GO:0003700">
    <property type="term" value="F:DNA-binding transcription factor activity"/>
    <property type="evidence" value="ECO:0007669"/>
    <property type="project" value="InterPro"/>
</dbReference>
<dbReference type="EMBL" id="QRDW01000015">
    <property type="protein sequence ID" value="RED44276.1"/>
    <property type="molecule type" value="Genomic_DNA"/>
</dbReference>
<dbReference type="SUPFAM" id="SSF53850">
    <property type="entry name" value="Periplasmic binding protein-like II"/>
    <property type="match status" value="1"/>
</dbReference>
<evidence type="ECO:0000256" key="3">
    <source>
        <dbReference type="ARBA" id="ARBA00023125"/>
    </source>
</evidence>
<protein>
    <submittedName>
        <fullName evidence="6">LysR family glycine cleavage system transcriptional activator</fullName>
    </submittedName>
</protein>
<keyword evidence="3" id="KW-0238">DNA-binding</keyword>
<comment type="caution">
    <text evidence="6">The sequence shown here is derived from an EMBL/GenBank/DDBJ whole genome shotgun (WGS) entry which is preliminary data.</text>
</comment>
<dbReference type="SUPFAM" id="SSF46785">
    <property type="entry name" value="Winged helix' DNA-binding domain"/>
    <property type="match status" value="1"/>
</dbReference>
<evidence type="ECO:0000313" key="6">
    <source>
        <dbReference type="EMBL" id="RED44276.1"/>
    </source>
</evidence>
<dbReference type="InterPro" id="IPR058163">
    <property type="entry name" value="LysR-type_TF_proteobact-type"/>
</dbReference>
<dbReference type="OrthoDB" id="9807765at2"/>
<dbReference type="InterPro" id="IPR036390">
    <property type="entry name" value="WH_DNA-bd_sf"/>
</dbReference>
<dbReference type="PANTHER" id="PTHR30537">
    <property type="entry name" value="HTH-TYPE TRANSCRIPTIONAL REGULATOR"/>
    <property type="match status" value="1"/>
</dbReference>
<evidence type="ECO:0000256" key="2">
    <source>
        <dbReference type="ARBA" id="ARBA00023015"/>
    </source>
</evidence>
<dbReference type="Pfam" id="PF00126">
    <property type="entry name" value="HTH_1"/>
    <property type="match status" value="1"/>
</dbReference>
<keyword evidence="2" id="KW-0805">Transcription regulation</keyword>
<feature type="domain" description="HTH lysR-type" evidence="5">
    <location>
        <begin position="6"/>
        <end position="63"/>
    </location>
</feature>
<evidence type="ECO:0000313" key="7">
    <source>
        <dbReference type="Proteomes" id="UP000256845"/>
    </source>
</evidence>
<evidence type="ECO:0000259" key="5">
    <source>
        <dbReference type="PROSITE" id="PS50931"/>
    </source>
</evidence>
<dbReference type="Pfam" id="PF03466">
    <property type="entry name" value="LysR_substrate"/>
    <property type="match status" value="1"/>
</dbReference>
<dbReference type="CDD" id="cd08432">
    <property type="entry name" value="PBP2_GcdR_TrpI_HvrB_AmpR_like"/>
    <property type="match status" value="1"/>
</dbReference>
<dbReference type="Proteomes" id="UP000256845">
    <property type="component" value="Unassembled WGS sequence"/>
</dbReference>
<dbReference type="PANTHER" id="PTHR30537:SF26">
    <property type="entry name" value="GLYCINE CLEAVAGE SYSTEM TRANSCRIPTIONAL ACTIVATOR"/>
    <property type="match status" value="1"/>
</dbReference>
<dbReference type="GO" id="GO:0043565">
    <property type="term" value="F:sequence-specific DNA binding"/>
    <property type="evidence" value="ECO:0007669"/>
    <property type="project" value="TreeGrafter"/>
</dbReference>
<dbReference type="GO" id="GO:0006351">
    <property type="term" value="P:DNA-templated transcription"/>
    <property type="evidence" value="ECO:0007669"/>
    <property type="project" value="TreeGrafter"/>
</dbReference>
<keyword evidence="4" id="KW-0804">Transcription</keyword>
<dbReference type="Gene3D" id="1.10.10.10">
    <property type="entry name" value="Winged helix-like DNA-binding domain superfamily/Winged helix DNA-binding domain"/>
    <property type="match status" value="1"/>
</dbReference>
<reference evidence="6 7" key="1">
    <citation type="submission" date="2018-07" db="EMBL/GenBank/DDBJ databases">
        <title>Genomic Encyclopedia of Type Strains, Phase III (KMG-III): the genomes of soil and plant-associated and newly described type strains.</title>
        <authorList>
            <person name="Whitman W."/>
        </authorList>
    </citation>
    <scope>NUCLEOTIDE SEQUENCE [LARGE SCALE GENOMIC DNA]</scope>
    <source>
        <strain evidence="6 7">CECT 8488</strain>
    </source>
</reference>
<proteinExistence type="inferred from homology"/>
<dbReference type="PRINTS" id="PR00039">
    <property type="entry name" value="HTHLYSR"/>
</dbReference>
<organism evidence="6 7">
    <name type="scientific">Aestuariispira insulae</name>
    <dbReference type="NCBI Taxonomy" id="1461337"/>
    <lineage>
        <taxon>Bacteria</taxon>
        <taxon>Pseudomonadati</taxon>
        <taxon>Pseudomonadota</taxon>
        <taxon>Alphaproteobacteria</taxon>
        <taxon>Rhodospirillales</taxon>
        <taxon>Kiloniellaceae</taxon>
        <taxon>Aestuariispira</taxon>
    </lineage>
</organism>
<dbReference type="AlphaFoldDB" id="A0A3D9H5N8"/>
<gene>
    <name evidence="6" type="ORF">DFP90_11529</name>
</gene>
<evidence type="ECO:0000256" key="1">
    <source>
        <dbReference type="ARBA" id="ARBA00009437"/>
    </source>
</evidence>
<dbReference type="FunFam" id="1.10.10.10:FF:000038">
    <property type="entry name" value="Glycine cleavage system transcriptional activator"/>
    <property type="match status" value="1"/>
</dbReference>
<keyword evidence="7" id="KW-1185">Reference proteome</keyword>
<dbReference type="InterPro" id="IPR036388">
    <property type="entry name" value="WH-like_DNA-bd_sf"/>
</dbReference>
<dbReference type="PROSITE" id="PS50931">
    <property type="entry name" value="HTH_LYSR"/>
    <property type="match status" value="1"/>
</dbReference>
<dbReference type="InterPro" id="IPR005119">
    <property type="entry name" value="LysR_subst-bd"/>
</dbReference>
<comment type="similarity">
    <text evidence="1">Belongs to the LysR transcriptional regulatory family.</text>
</comment>
<name>A0A3D9H5N8_9PROT</name>
<dbReference type="Gene3D" id="3.40.190.10">
    <property type="entry name" value="Periplasmic binding protein-like II"/>
    <property type="match status" value="2"/>
</dbReference>
<sequence>MSYQLPPLNWLRAFEAAARHLSFTAAAGELNLTPAAVSHQVRSLEEHLEYQLFERLPRSLMLTDMGRAYLPSVRKAFGDLSVSTMGLFGVKGDLSVSVRSTVSFGVMWLAPRLKGFFDRYPEIDVRLSTSNWADSQPPDRTDVDIRYGDGRWGQGEIKLTHDETVIPLCAPMIAPQINTPQDLALFPHIHIMGVEDSWDHFLKHEKVDLSDSQKMIRVDNSMSAMEMSAAGAGISLVFKSLAQPYINSGRLVVPQQMFYPSRQSQYIVLPDGPANARPEVQLFINWLQEEASGA</sequence>
<dbReference type="InterPro" id="IPR000847">
    <property type="entry name" value="LysR_HTH_N"/>
</dbReference>
<accession>A0A3D9H5N8</accession>